<reference evidence="16" key="1">
    <citation type="submission" date="2020-09" db="EMBL/GenBank/DDBJ databases">
        <title>A novel bacterium of genus Mangrovicoccus, isolated from South China Sea.</title>
        <authorList>
            <person name="Huang H."/>
            <person name="Mo K."/>
            <person name="Hu Y."/>
        </authorList>
    </citation>
    <scope>NUCLEOTIDE SEQUENCE</scope>
    <source>
        <strain evidence="16">HB182678</strain>
    </source>
</reference>
<dbReference type="EMBL" id="JACVXA010000026">
    <property type="protein sequence ID" value="MBE3638568.1"/>
    <property type="molecule type" value="Genomic_DNA"/>
</dbReference>
<comment type="subcellular location">
    <subcellularLocation>
        <location evidence="1 11">Cell outer membrane</location>
        <topology evidence="1 11">Multi-pass membrane protein</topology>
    </subcellularLocation>
</comment>
<organism evidence="16 17">
    <name type="scientific">Mangrovicoccus algicola</name>
    <dbReference type="NCBI Taxonomy" id="2771008"/>
    <lineage>
        <taxon>Bacteria</taxon>
        <taxon>Pseudomonadati</taxon>
        <taxon>Pseudomonadota</taxon>
        <taxon>Alphaproteobacteria</taxon>
        <taxon>Rhodobacterales</taxon>
        <taxon>Paracoccaceae</taxon>
        <taxon>Mangrovicoccus</taxon>
    </lineage>
</organism>
<keyword evidence="5 11" id="KW-0812">Transmembrane</keyword>
<dbReference type="RefSeq" id="WP_193182303.1">
    <property type="nucleotide sequence ID" value="NZ_JACVXA010000026.1"/>
</dbReference>
<evidence type="ECO:0000259" key="14">
    <source>
        <dbReference type="Pfam" id="PF00593"/>
    </source>
</evidence>
<dbReference type="InterPro" id="IPR012910">
    <property type="entry name" value="Plug_dom"/>
</dbReference>
<keyword evidence="17" id="KW-1185">Reference proteome</keyword>
<comment type="similarity">
    <text evidence="11 12">Belongs to the TonB-dependent receptor family.</text>
</comment>
<evidence type="ECO:0000256" key="5">
    <source>
        <dbReference type="ARBA" id="ARBA00022692"/>
    </source>
</evidence>
<protein>
    <submittedName>
        <fullName evidence="16">TonB-dependent receptor</fullName>
    </submittedName>
</protein>
<keyword evidence="4" id="KW-0410">Iron transport</keyword>
<dbReference type="GO" id="GO:0006826">
    <property type="term" value="P:iron ion transport"/>
    <property type="evidence" value="ECO:0007669"/>
    <property type="project" value="UniProtKB-KW"/>
</dbReference>
<gene>
    <name evidence="16" type="ORF">ICN82_10165</name>
</gene>
<dbReference type="CDD" id="cd01347">
    <property type="entry name" value="ligand_gated_channel"/>
    <property type="match status" value="1"/>
</dbReference>
<keyword evidence="8 12" id="KW-0798">TonB box</keyword>
<dbReference type="Proteomes" id="UP000609121">
    <property type="component" value="Unassembled WGS sequence"/>
</dbReference>
<dbReference type="InterPro" id="IPR000531">
    <property type="entry name" value="Beta-barrel_TonB"/>
</dbReference>
<feature type="domain" description="TonB-dependent receptor-like beta-barrel" evidence="14">
    <location>
        <begin position="288"/>
        <end position="653"/>
    </location>
</feature>
<keyword evidence="13" id="KW-0732">Signal</keyword>
<dbReference type="InterPro" id="IPR036942">
    <property type="entry name" value="Beta-barrel_TonB_sf"/>
</dbReference>
<evidence type="ECO:0000313" key="17">
    <source>
        <dbReference type="Proteomes" id="UP000609121"/>
    </source>
</evidence>
<evidence type="ECO:0000256" key="8">
    <source>
        <dbReference type="ARBA" id="ARBA00023077"/>
    </source>
</evidence>
<sequence length="691" mass="75053">MPRPSLPALMCSASILTLSTAFGPGPALAQEGGAVMLDPIIITGETRDRDLRETASSVSVLSGDALAQTDPEAGSVAEVVNGIPNVTYPGTVAAPVIRGVDSQGPNSGAVAFFSGTVPRATINVDGHYQGYNEFLFGASSIWDVESIEVFRGPQTTSQGANAIAGAIIVNTKDPTFTPELAFRAEGGSYAGRRASVAVSGPLSDSFAARIALDYSARDTFIDYVNPDFADDDADQDFESFTGRAKLLWQPAGIPGLEAKLTYARSESNRPTFEAASPPYDDLDSIGASLPSWDQTTDTGILDVDYDLGNGIVLFNQLQYSETEAHRITGLEDAGDADITGTNYSYEGRVTFGETADTLSGVAGVYAARTETDETLYLRGVSTFDDTKTNLGLFGETTWRFAERWSVTGALRFQQDRVRREGDAVYAPESVDYDNTFTAILPKLSLAYELTPEIVLGGLVSRGYNPGGVSLNFTTGEWTQFDEEQSWNYELFTRAALLQDRMFVNANLFYTEYEDYQLNIPVEISPGLYQSYTINAEQSRAYGMELAVDYQARHDLWLAAGAGFTWTELQKVRSNPDYEGNTLADAPDYTLSLSAKWDVTDRIRLGGQVRYVDGYYADLANSDDLKVDGYTITDINAAFALSDNLEIYGYVSNLFDEREPVDLQTTRGTDGSYVSANMTAPRMVGLGIRGSF</sequence>
<evidence type="ECO:0000256" key="6">
    <source>
        <dbReference type="ARBA" id="ARBA00023004"/>
    </source>
</evidence>
<keyword evidence="9 11" id="KW-0472">Membrane</keyword>
<name>A0A8J6YSX4_9RHOB</name>
<evidence type="ECO:0000256" key="1">
    <source>
        <dbReference type="ARBA" id="ARBA00004571"/>
    </source>
</evidence>
<dbReference type="SUPFAM" id="SSF56935">
    <property type="entry name" value="Porins"/>
    <property type="match status" value="1"/>
</dbReference>
<evidence type="ECO:0000256" key="7">
    <source>
        <dbReference type="ARBA" id="ARBA00023065"/>
    </source>
</evidence>
<evidence type="ECO:0000256" key="12">
    <source>
        <dbReference type="RuleBase" id="RU003357"/>
    </source>
</evidence>
<feature type="chain" id="PRO_5035174866" evidence="13">
    <location>
        <begin position="30"/>
        <end position="691"/>
    </location>
</feature>
<dbReference type="PROSITE" id="PS52016">
    <property type="entry name" value="TONB_DEPENDENT_REC_3"/>
    <property type="match status" value="1"/>
</dbReference>
<evidence type="ECO:0000256" key="2">
    <source>
        <dbReference type="ARBA" id="ARBA00022448"/>
    </source>
</evidence>
<evidence type="ECO:0000256" key="9">
    <source>
        <dbReference type="ARBA" id="ARBA00023136"/>
    </source>
</evidence>
<dbReference type="PANTHER" id="PTHR32552">
    <property type="entry name" value="FERRICHROME IRON RECEPTOR-RELATED"/>
    <property type="match status" value="1"/>
</dbReference>
<dbReference type="Pfam" id="PF00593">
    <property type="entry name" value="TonB_dep_Rec_b-barrel"/>
    <property type="match status" value="1"/>
</dbReference>
<evidence type="ECO:0000256" key="10">
    <source>
        <dbReference type="ARBA" id="ARBA00023237"/>
    </source>
</evidence>
<keyword evidence="7" id="KW-0406">Ion transport</keyword>
<keyword evidence="3 11" id="KW-1134">Transmembrane beta strand</keyword>
<keyword evidence="2 11" id="KW-0813">Transport</keyword>
<dbReference type="Pfam" id="PF07715">
    <property type="entry name" value="Plug"/>
    <property type="match status" value="1"/>
</dbReference>
<evidence type="ECO:0000256" key="13">
    <source>
        <dbReference type="SAM" id="SignalP"/>
    </source>
</evidence>
<dbReference type="InterPro" id="IPR039426">
    <property type="entry name" value="TonB-dep_rcpt-like"/>
</dbReference>
<evidence type="ECO:0000256" key="11">
    <source>
        <dbReference type="PROSITE-ProRule" id="PRU01360"/>
    </source>
</evidence>
<keyword evidence="10 11" id="KW-0998">Cell outer membrane</keyword>
<dbReference type="Gene3D" id="2.40.170.20">
    <property type="entry name" value="TonB-dependent receptor, beta-barrel domain"/>
    <property type="match status" value="1"/>
</dbReference>
<evidence type="ECO:0000313" key="16">
    <source>
        <dbReference type="EMBL" id="MBE3638568.1"/>
    </source>
</evidence>
<accession>A0A8J6YSX4</accession>
<dbReference type="AlphaFoldDB" id="A0A8J6YSX4"/>
<keyword evidence="16" id="KW-0675">Receptor</keyword>
<comment type="caution">
    <text evidence="16">The sequence shown here is derived from an EMBL/GenBank/DDBJ whole genome shotgun (WGS) entry which is preliminary data.</text>
</comment>
<dbReference type="PANTHER" id="PTHR32552:SF81">
    <property type="entry name" value="TONB-DEPENDENT OUTER MEMBRANE RECEPTOR"/>
    <property type="match status" value="1"/>
</dbReference>
<keyword evidence="6" id="KW-0408">Iron</keyword>
<evidence type="ECO:0000256" key="3">
    <source>
        <dbReference type="ARBA" id="ARBA00022452"/>
    </source>
</evidence>
<feature type="domain" description="TonB-dependent receptor plug" evidence="15">
    <location>
        <begin position="51"/>
        <end position="166"/>
    </location>
</feature>
<evidence type="ECO:0000256" key="4">
    <source>
        <dbReference type="ARBA" id="ARBA00022496"/>
    </source>
</evidence>
<proteinExistence type="inferred from homology"/>
<evidence type="ECO:0000259" key="15">
    <source>
        <dbReference type="Pfam" id="PF07715"/>
    </source>
</evidence>
<feature type="signal peptide" evidence="13">
    <location>
        <begin position="1"/>
        <end position="29"/>
    </location>
</feature>
<dbReference type="GO" id="GO:0009279">
    <property type="term" value="C:cell outer membrane"/>
    <property type="evidence" value="ECO:0007669"/>
    <property type="project" value="UniProtKB-SubCell"/>
</dbReference>